<gene>
    <name evidence="1" type="ORF">NFC81_08140</name>
</gene>
<dbReference type="PANTHER" id="PTHR42637:SF1">
    <property type="entry name" value="TRNA 2-(METHYLSULFANYL)-N(6)-ISOPENTENYLADENOSINE(37) HYDROXYLASE"/>
    <property type="match status" value="1"/>
</dbReference>
<accession>A0AB38YBG6</accession>
<reference evidence="1" key="1">
    <citation type="submission" date="2022-07" db="EMBL/GenBank/DDBJ databases">
        <title>Complete genome sequence of Salinispirillum sp. LH10-3-1 capable of multiple carbohydrate inversion isolated from a soda lake.</title>
        <authorList>
            <person name="Liu J."/>
            <person name="Zhai Y."/>
            <person name="Zhang H."/>
            <person name="Yang H."/>
            <person name="Qu J."/>
            <person name="Li J."/>
        </authorList>
    </citation>
    <scope>NUCLEOTIDE SEQUENCE</scope>
    <source>
        <strain evidence="1">LH 10-3-1</strain>
    </source>
</reference>
<dbReference type="AlphaFoldDB" id="A0AB38YBG6"/>
<dbReference type="InterPro" id="IPR010386">
    <property type="entry name" value="tRNA-Hydrxlase_MiaE"/>
</dbReference>
<dbReference type="EMBL" id="CP101717">
    <property type="protein sequence ID" value="WLD56704.1"/>
    <property type="molecule type" value="Genomic_DNA"/>
</dbReference>
<dbReference type="Pfam" id="PF06175">
    <property type="entry name" value="MiaE"/>
    <property type="match status" value="1"/>
</dbReference>
<dbReference type="InterPro" id="IPR012347">
    <property type="entry name" value="Ferritin-like"/>
</dbReference>
<proteinExistence type="predicted"/>
<dbReference type="GO" id="GO:0045301">
    <property type="term" value="F:tRNA 2-(methylsulfanyl)-N(6)-isopentenyladenosine(37) hydroxylase activity"/>
    <property type="evidence" value="ECO:0007669"/>
    <property type="project" value="InterPro"/>
</dbReference>
<organism evidence="1">
    <name type="scientific">Salinispirillum sp. LH 10-3-1</name>
    <dbReference type="NCBI Taxonomy" id="2952525"/>
    <lineage>
        <taxon>Bacteria</taxon>
        <taxon>Pseudomonadati</taxon>
        <taxon>Pseudomonadota</taxon>
        <taxon>Gammaproteobacteria</taxon>
        <taxon>Oceanospirillales</taxon>
        <taxon>Saccharospirillaceae</taxon>
        <taxon>Salinispirillum</taxon>
    </lineage>
</organism>
<name>A0AB38YBG6_9GAMM</name>
<dbReference type="Gene3D" id="1.20.1260.10">
    <property type="match status" value="1"/>
</dbReference>
<dbReference type="CDD" id="cd07910">
    <property type="entry name" value="MiaE"/>
    <property type="match status" value="1"/>
</dbReference>
<dbReference type="RefSeq" id="WP_304993988.1">
    <property type="nucleotide sequence ID" value="NZ_CP101717.1"/>
</dbReference>
<dbReference type="SUPFAM" id="SSF47240">
    <property type="entry name" value="Ferritin-like"/>
    <property type="match status" value="1"/>
</dbReference>
<dbReference type="PIRSF" id="PIRSF020736">
    <property type="entry name" value="MiaE"/>
    <property type="match status" value="1"/>
</dbReference>
<dbReference type="PANTHER" id="PTHR42637">
    <property type="entry name" value="TRNA-(MS[2]IO[6]A)-HYDROXYLASE"/>
    <property type="match status" value="1"/>
</dbReference>
<dbReference type="GO" id="GO:0006400">
    <property type="term" value="P:tRNA modification"/>
    <property type="evidence" value="ECO:0007669"/>
    <property type="project" value="InterPro"/>
</dbReference>
<evidence type="ECO:0000313" key="1">
    <source>
        <dbReference type="EMBL" id="WLD56704.1"/>
    </source>
</evidence>
<dbReference type="InterPro" id="IPR009078">
    <property type="entry name" value="Ferritin-like_SF"/>
</dbReference>
<sequence length="212" mass="24407">MQSTSMADDLAHITEFLIVPTPQAWVHWALENQTIMLIDHAHCEKKAASTALGMMYRYLEYPTFLNRLSKLAREELVHFEQVLKIMQKRGIEYTHLTAAKYASELLKQARKEEPWQLVDKLIIGALIEARSCERFAAIAPYLDEELQTFYRGLLKSEARHFEIYLKQARAVAPEPIDSRIDELRVRENELINSVSEEFRFHSGVPSDASSAA</sequence>
<protein>
    <submittedName>
        <fullName evidence="1">tRNA-(Ms[2]io[6]A)-hydroxylase</fullName>
    </submittedName>
</protein>